<dbReference type="PANTHER" id="PTHR39160">
    <property type="entry name" value="CELL WALL-BINDING PROTEIN YOCH"/>
    <property type="match status" value="1"/>
</dbReference>
<dbReference type="SMART" id="SM01208">
    <property type="entry name" value="G5"/>
    <property type="match status" value="1"/>
</dbReference>
<evidence type="ECO:0000313" key="3">
    <source>
        <dbReference type="EMBL" id="RAQ28783.1"/>
    </source>
</evidence>
<dbReference type="PROSITE" id="PS51109">
    <property type="entry name" value="G5"/>
    <property type="match status" value="1"/>
</dbReference>
<dbReference type="GO" id="GO:0004553">
    <property type="term" value="F:hydrolase activity, hydrolyzing O-glycosyl compounds"/>
    <property type="evidence" value="ECO:0007669"/>
    <property type="project" value="InterPro"/>
</dbReference>
<dbReference type="AlphaFoldDB" id="A0A328UE32"/>
<dbReference type="PANTHER" id="PTHR39160:SF4">
    <property type="entry name" value="RESUSCITATION-PROMOTING FACTOR RPFB"/>
    <property type="match status" value="1"/>
</dbReference>
<dbReference type="InterPro" id="IPR010611">
    <property type="entry name" value="3D_dom"/>
</dbReference>
<dbReference type="Pfam" id="PF03990">
    <property type="entry name" value="DUF348"/>
    <property type="match status" value="2"/>
</dbReference>
<dbReference type="Gene3D" id="2.20.230.10">
    <property type="entry name" value="Resuscitation-promoting factor rpfb"/>
    <property type="match status" value="1"/>
</dbReference>
<keyword evidence="1" id="KW-0732">Signal</keyword>
<protein>
    <recommendedName>
        <fullName evidence="2">G5 domain-containing protein</fullName>
    </recommendedName>
</protein>
<dbReference type="Pfam" id="PF07501">
    <property type="entry name" value="G5"/>
    <property type="match status" value="1"/>
</dbReference>
<name>A0A328UE32_9FIRM</name>
<proteinExistence type="predicted"/>
<dbReference type="InterPro" id="IPR059180">
    <property type="entry name" value="3D_YorM"/>
</dbReference>
<reference evidence="3 4" key="1">
    <citation type="submission" date="2018-06" db="EMBL/GenBank/DDBJ databases">
        <title>Noncontiguous genome sequence of Ruminococcaceae bacterium ASD2818.</title>
        <authorList>
            <person name="Chaplin A.V."/>
            <person name="Sokolova S.R."/>
            <person name="Kochetkova T.O."/>
            <person name="Goltsov A.Y."/>
            <person name="Trofimov D.Y."/>
            <person name="Efimov B.A."/>
        </authorList>
    </citation>
    <scope>NUCLEOTIDE SEQUENCE [LARGE SCALE GENOMIC DNA]</scope>
    <source>
        <strain evidence="3 4">ASD2818</strain>
    </source>
</reference>
<keyword evidence="4" id="KW-1185">Reference proteome</keyword>
<dbReference type="CDD" id="cd14667">
    <property type="entry name" value="3D_containing_proteins"/>
    <property type="match status" value="1"/>
</dbReference>
<dbReference type="Gene3D" id="2.40.40.10">
    <property type="entry name" value="RlpA-like domain"/>
    <property type="match status" value="1"/>
</dbReference>
<dbReference type="Pfam" id="PF06725">
    <property type="entry name" value="3D"/>
    <property type="match status" value="1"/>
</dbReference>
<dbReference type="GO" id="GO:0009254">
    <property type="term" value="P:peptidoglycan turnover"/>
    <property type="evidence" value="ECO:0007669"/>
    <property type="project" value="InterPro"/>
</dbReference>
<gene>
    <name evidence="3" type="ORF">DPQ25_08310</name>
</gene>
<dbReference type="InterPro" id="IPR051933">
    <property type="entry name" value="Resuscitation_pf_RpfB"/>
</dbReference>
<evidence type="ECO:0000256" key="1">
    <source>
        <dbReference type="ARBA" id="ARBA00022729"/>
    </source>
</evidence>
<accession>A0A328UE32</accession>
<dbReference type="InterPro" id="IPR011098">
    <property type="entry name" value="G5_dom"/>
</dbReference>
<feature type="domain" description="G5" evidence="2">
    <location>
        <begin position="217"/>
        <end position="297"/>
    </location>
</feature>
<organism evidence="3 4">
    <name type="scientific">Hydrogeniiclostridium mannosilyticum</name>
    <dbReference type="NCBI Taxonomy" id="2764322"/>
    <lineage>
        <taxon>Bacteria</taxon>
        <taxon>Bacillati</taxon>
        <taxon>Bacillota</taxon>
        <taxon>Clostridia</taxon>
        <taxon>Eubacteriales</taxon>
        <taxon>Acutalibacteraceae</taxon>
        <taxon>Hydrogeniiclostridium</taxon>
    </lineage>
</organism>
<dbReference type="EMBL" id="QLYR01000004">
    <property type="protein sequence ID" value="RAQ28783.1"/>
    <property type="molecule type" value="Genomic_DNA"/>
</dbReference>
<dbReference type="InterPro" id="IPR007137">
    <property type="entry name" value="DUF348"/>
</dbReference>
<sequence length="416" mass="43768">MKNTNEFSLCNAMKNNMSRSWQKTLAVLVAMVVFTISPVITVMAAARQVNITVDGETSSSMITMACESEDDARAILAQNGYEVSDGDLVSFGEDGAAVSIQVRSALSTTVSADGKEVRVTAHYGDTVAGALSDAGVSLTRFDTVTPGKTNILTGNETIAVKRYHDVTVLFDGTQKTVVAPDGTVADALKAAGVTLGEEDIATPAPDAVLVNGMQVTVQRVSYQEVTTTEAVAYETVKKEDPNLTKGVTKVETEGREGVRTIVTREKWVDGVCVDTEELSNEVTQEPAAEVVRVGTKPRVAGQAVVGGNGTLIDQNGNPVSYSKVITGKCSAYTGGGYCSTGVPAAFGRVAVNPNVIPYGTKLYICSPDGRIVYGYAVAADTGGACMRGTIVCDLYYDTLSECAQIGVRNMNIYILG</sequence>
<evidence type="ECO:0000313" key="4">
    <source>
        <dbReference type="Proteomes" id="UP000249377"/>
    </source>
</evidence>
<dbReference type="GO" id="GO:0019867">
    <property type="term" value="C:outer membrane"/>
    <property type="evidence" value="ECO:0007669"/>
    <property type="project" value="InterPro"/>
</dbReference>
<dbReference type="Proteomes" id="UP000249377">
    <property type="component" value="Unassembled WGS sequence"/>
</dbReference>
<dbReference type="InterPro" id="IPR036908">
    <property type="entry name" value="RlpA-like_sf"/>
</dbReference>
<dbReference type="RefSeq" id="WP_112332705.1">
    <property type="nucleotide sequence ID" value="NZ_QLYR01000004.1"/>
</dbReference>
<evidence type="ECO:0000259" key="2">
    <source>
        <dbReference type="PROSITE" id="PS51109"/>
    </source>
</evidence>
<comment type="caution">
    <text evidence="3">The sequence shown here is derived from an EMBL/GenBank/DDBJ whole genome shotgun (WGS) entry which is preliminary data.</text>
</comment>